<organism evidence="1">
    <name type="scientific">marine metagenome</name>
    <dbReference type="NCBI Taxonomy" id="408172"/>
    <lineage>
        <taxon>unclassified sequences</taxon>
        <taxon>metagenomes</taxon>
        <taxon>ecological metagenomes</taxon>
    </lineage>
</organism>
<protein>
    <submittedName>
        <fullName evidence="1">Uncharacterized protein</fullName>
    </submittedName>
</protein>
<evidence type="ECO:0000313" key="1">
    <source>
        <dbReference type="EMBL" id="SVC87288.1"/>
    </source>
</evidence>
<sequence>MDSKKNKNDDTQVPALSGADTKLYANYTGQGIRKRDPEKYDAIVRALKHGLSLRQCADVFKVKKDTVGAICVRELGRDGMRRTTENNLRLLAHKASTDLLEDMDKI</sequence>
<accession>A0A382QQU4</accession>
<name>A0A382QQU4_9ZZZZ</name>
<gene>
    <name evidence="1" type="ORF">METZ01_LOCUS340142</name>
</gene>
<reference evidence="1" key="1">
    <citation type="submission" date="2018-05" db="EMBL/GenBank/DDBJ databases">
        <authorList>
            <person name="Lanie J.A."/>
            <person name="Ng W.-L."/>
            <person name="Kazmierczak K.M."/>
            <person name="Andrzejewski T.M."/>
            <person name="Davidsen T.M."/>
            <person name="Wayne K.J."/>
            <person name="Tettelin H."/>
            <person name="Glass J.I."/>
            <person name="Rusch D."/>
            <person name="Podicherti R."/>
            <person name="Tsui H.-C.T."/>
            <person name="Winkler M.E."/>
        </authorList>
    </citation>
    <scope>NUCLEOTIDE SEQUENCE</scope>
</reference>
<dbReference type="AlphaFoldDB" id="A0A382QQU4"/>
<feature type="non-terminal residue" evidence="1">
    <location>
        <position position="106"/>
    </location>
</feature>
<proteinExistence type="predicted"/>
<dbReference type="EMBL" id="UINC01115915">
    <property type="protein sequence ID" value="SVC87288.1"/>
    <property type="molecule type" value="Genomic_DNA"/>
</dbReference>